<dbReference type="CDD" id="cd03801">
    <property type="entry name" value="GT4_PimA-like"/>
    <property type="match status" value="1"/>
</dbReference>
<dbReference type="InterPro" id="IPR001296">
    <property type="entry name" value="Glyco_trans_1"/>
</dbReference>
<dbReference type="Pfam" id="PF00534">
    <property type="entry name" value="Glycos_transf_1"/>
    <property type="match status" value="1"/>
</dbReference>
<dbReference type="RefSeq" id="WP_072551945.1">
    <property type="nucleotide sequence ID" value="NZ_CP018153.1"/>
</dbReference>
<dbReference type="InterPro" id="IPR050194">
    <property type="entry name" value="Glycosyltransferase_grp1"/>
</dbReference>
<accession>A0A1L3J2D7</accession>
<dbReference type="SUPFAM" id="SSF53756">
    <property type="entry name" value="UDP-Glycosyltransferase/glycogen phosphorylase"/>
    <property type="match status" value="1"/>
</dbReference>
<dbReference type="Proteomes" id="UP000182510">
    <property type="component" value="Chromosome"/>
</dbReference>
<gene>
    <name evidence="2" type="ORF">LPB144_02175</name>
</gene>
<keyword evidence="3" id="KW-1185">Reference proteome</keyword>
<dbReference type="KEGG" id="grl:LPB144_02175"/>
<dbReference type="OrthoDB" id="9816564at2"/>
<evidence type="ECO:0000313" key="2">
    <source>
        <dbReference type="EMBL" id="APG59289.1"/>
    </source>
</evidence>
<sequence>MKILYYSTSYYANHGGSIQSIEFFQHLKKYPDIEVSLFPDSQNDVIIKPKPESKFKSLLKKSGLFQVFSFYRRNGFYDQNLVERLKKFQPDVLIMQMDSNFLQILNIRKRFPNLIICAQINGSPFDEFYGNIAFKKWFVRKQRHSYETANLNFFISEFSRTRIMGDKLDLGRDKIIYNGTDIKKFFSIKDKTPLRQKLNYPLNKTVIGYIGTLDFHKKMIRLVEAFKVVAEAHPESELVIIGDGPAYGKIKSFIEKNGLTSKVQLKGWVLHDEVNEHLNCFDIAVHHYANHYMNPLKIFEYLAAGLPVIGPDIPSVRKLFKNNDDLVISANDNKNLAEELLMLIENDEFRNSLGSNEALLAKITQEFTWEAYTENILSEIKMKLN</sequence>
<dbReference type="GO" id="GO:0016758">
    <property type="term" value="F:hexosyltransferase activity"/>
    <property type="evidence" value="ECO:0007669"/>
    <property type="project" value="TreeGrafter"/>
</dbReference>
<dbReference type="PANTHER" id="PTHR45947:SF3">
    <property type="entry name" value="SULFOQUINOVOSYL TRANSFERASE SQD2"/>
    <property type="match status" value="1"/>
</dbReference>
<evidence type="ECO:0000313" key="3">
    <source>
        <dbReference type="Proteomes" id="UP000182510"/>
    </source>
</evidence>
<reference evidence="2 3" key="1">
    <citation type="submission" date="2016-11" db="EMBL/GenBank/DDBJ databases">
        <title>Gramella sp. LPB0144 isolated from marine environment.</title>
        <authorList>
            <person name="Kim E."/>
            <person name="Yi H."/>
        </authorList>
    </citation>
    <scope>NUCLEOTIDE SEQUENCE [LARGE SCALE GENOMIC DNA]</scope>
    <source>
        <strain evidence="2 3">LPB0144</strain>
    </source>
</reference>
<dbReference type="AlphaFoldDB" id="A0A1L3J2D7"/>
<dbReference type="Gene3D" id="3.40.50.2000">
    <property type="entry name" value="Glycogen Phosphorylase B"/>
    <property type="match status" value="2"/>
</dbReference>
<organism evidence="2 3">
    <name type="scientific">Christiangramia salexigens</name>
    <dbReference type="NCBI Taxonomy" id="1913577"/>
    <lineage>
        <taxon>Bacteria</taxon>
        <taxon>Pseudomonadati</taxon>
        <taxon>Bacteroidota</taxon>
        <taxon>Flavobacteriia</taxon>
        <taxon>Flavobacteriales</taxon>
        <taxon>Flavobacteriaceae</taxon>
        <taxon>Christiangramia</taxon>
    </lineage>
</organism>
<name>A0A1L3J2D7_9FLAO</name>
<dbReference type="PANTHER" id="PTHR45947">
    <property type="entry name" value="SULFOQUINOVOSYL TRANSFERASE SQD2"/>
    <property type="match status" value="1"/>
</dbReference>
<feature type="domain" description="Glycosyl transferase family 1" evidence="1">
    <location>
        <begin position="191"/>
        <end position="356"/>
    </location>
</feature>
<protein>
    <recommendedName>
        <fullName evidence="1">Glycosyl transferase family 1 domain-containing protein</fullName>
    </recommendedName>
</protein>
<evidence type="ECO:0000259" key="1">
    <source>
        <dbReference type="Pfam" id="PF00534"/>
    </source>
</evidence>
<dbReference type="EMBL" id="CP018153">
    <property type="protein sequence ID" value="APG59289.1"/>
    <property type="molecule type" value="Genomic_DNA"/>
</dbReference>
<proteinExistence type="predicted"/>
<dbReference type="STRING" id="1913577.LPB144_02175"/>